<dbReference type="InterPro" id="IPR014001">
    <property type="entry name" value="Helicase_ATP-bd"/>
</dbReference>
<dbReference type="GO" id="GO:0003676">
    <property type="term" value="F:nucleic acid binding"/>
    <property type="evidence" value="ECO:0007669"/>
    <property type="project" value="InterPro"/>
</dbReference>
<dbReference type="PROSITE" id="PS51194">
    <property type="entry name" value="HELICASE_CTER"/>
    <property type="match status" value="1"/>
</dbReference>
<accession>A0A6S6S5V1</accession>
<dbReference type="Pfam" id="PF00271">
    <property type="entry name" value="Helicase_C"/>
    <property type="match status" value="1"/>
</dbReference>
<keyword evidence="1" id="KW-0547">Nucleotide-binding</keyword>
<dbReference type="SUPFAM" id="SSF52540">
    <property type="entry name" value="P-loop containing nucleoside triphosphate hydrolases"/>
    <property type="match status" value="1"/>
</dbReference>
<dbReference type="Pfam" id="PF00270">
    <property type="entry name" value="DEAD"/>
    <property type="match status" value="1"/>
</dbReference>
<dbReference type="PANTHER" id="PTHR47959:SF1">
    <property type="entry name" value="ATP-DEPENDENT RNA HELICASE DBPA"/>
    <property type="match status" value="1"/>
</dbReference>
<dbReference type="GO" id="GO:0016787">
    <property type="term" value="F:hydrolase activity"/>
    <property type="evidence" value="ECO:0007669"/>
    <property type="project" value="UniProtKB-KW"/>
</dbReference>
<dbReference type="PANTHER" id="PTHR47959">
    <property type="entry name" value="ATP-DEPENDENT RNA HELICASE RHLE-RELATED"/>
    <property type="match status" value="1"/>
</dbReference>
<dbReference type="Pfam" id="PF03880">
    <property type="entry name" value="DbpA"/>
    <property type="match status" value="1"/>
</dbReference>
<protein>
    <submittedName>
        <fullName evidence="8">ATP-dependent RNA helicase DbpA</fullName>
    </submittedName>
</protein>
<dbReference type="SMART" id="SM00487">
    <property type="entry name" value="DEXDc"/>
    <property type="match status" value="1"/>
</dbReference>
<evidence type="ECO:0000256" key="2">
    <source>
        <dbReference type="ARBA" id="ARBA00022801"/>
    </source>
</evidence>
<dbReference type="GO" id="GO:0003724">
    <property type="term" value="F:RNA helicase activity"/>
    <property type="evidence" value="ECO:0007669"/>
    <property type="project" value="TreeGrafter"/>
</dbReference>
<organism evidence="8">
    <name type="scientific">uncultured Aureispira sp</name>
    <dbReference type="NCBI Taxonomy" id="1331704"/>
    <lineage>
        <taxon>Bacteria</taxon>
        <taxon>Pseudomonadati</taxon>
        <taxon>Bacteroidota</taxon>
        <taxon>Saprospiria</taxon>
        <taxon>Saprospirales</taxon>
        <taxon>Saprospiraceae</taxon>
        <taxon>Aureispira</taxon>
        <taxon>environmental samples</taxon>
    </lineage>
</organism>
<dbReference type="InterPro" id="IPR011545">
    <property type="entry name" value="DEAD/DEAH_box_helicase_dom"/>
</dbReference>
<evidence type="ECO:0000256" key="3">
    <source>
        <dbReference type="ARBA" id="ARBA00022806"/>
    </source>
</evidence>
<evidence type="ECO:0000256" key="4">
    <source>
        <dbReference type="ARBA" id="ARBA00022840"/>
    </source>
</evidence>
<dbReference type="PROSITE" id="PS51192">
    <property type="entry name" value="HELICASE_ATP_BIND_1"/>
    <property type="match status" value="1"/>
</dbReference>
<evidence type="ECO:0000313" key="8">
    <source>
        <dbReference type="EMBL" id="CAA6799674.1"/>
    </source>
</evidence>
<name>A0A6S6S5V1_9BACT</name>
<dbReference type="EMBL" id="CACVAQ010000042">
    <property type="protein sequence ID" value="CAA6799674.1"/>
    <property type="molecule type" value="Genomic_DNA"/>
</dbReference>
<evidence type="ECO:0000256" key="1">
    <source>
        <dbReference type="ARBA" id="ARBA00022741"/>
    </source>
</evidence>
<comment type="similarity">
    <text evidence="5">Belongs to the DEAD box helicase family.</text>
</comment>
<dbReference type="AlphaFoldDB" id="A0A6S6S5V1"/>
<gene>
    <name evidence="8" type="ORF">HELGO_WM29685</name>
</gene>
<dbReference type="SMART" id="SM00490">
    <property type="entry name" value="HELICc"/>
    <property type="match status" value="1"/>
</dbReference>
<dbReference type="Gene3D" id="3.40.50.300">
    <property type="entry name" value="P-loop containing nucleotide triphosphate hydrolases"/>
    <property type="match status" value="2"/>
</dbReference>
<evidence type="ECO:0000256" key="5">
    <source>
        <dbReference type="ARBA" id="ARBA00038437"/>
    </source>
</evidence>
<dbReference type="Gene3D" id="3.30.70.330">
    <property type="match status" value="1"/>
</dbReference>
<keyword evidence="2" id="KW-0378">Hydrolase</keyword>
<dbReference type="InterPro" id="IPR050079">
    <property type="entry name" value="DEAD_box_RNA_helicase"/>
</dbReference>
<dbReference type="GO" id="GO:0005829">
    <property type="term" value="C:cytosol"/>
    <property type="evidence" value="ECO:0007669"/>
    <property type="project" value="TreeGrafter"/>
</dbReference>
<evidence type="ECO:0000259" key="6">
    <source>
        <dbReference type="PROSITE" id="PS51192"/>
    </source>
</evidence>
<dbReference type="InterPro" id="IPR001650">
    <property type="entry name" value="Helicase_C-like"/>
</dbReference>
<dbReference type="InterPro" id="IPR027417">
    <property type="entry name" value="P-loop_NTPase"/>
</dbReference>
<reference evidence="8" key="1">
    <citation type="submission" date="2020-01" db="EMBL/GenBank/DDBJ databases">
        <authorList>
            <person name="Meier V. D."/>
            <person name="Meier V D."/>
        </authorList>
    </citation>
    <scope>NUCLEOTIDE SEQUENCE</scope>
    <source>
        <strain evidence="8">HLG_WM_MAG_10</strain>
    </source>
</reference>
<keyword evidence="3 8" id="KW-0347">Helicase</keyword>
<dbReference type="GO" id="GO:0005524">
    <property type="term" value="F:ATP binding"/>
    <property type="evidence" value="ECO:0007669"/>
    <property type="project" value="UniProtKB-KW"/>
</dbReference>
<dbReference type="CDD" id="cd00268">
    <property type="entry name" value="DEADc"/>
    <property type="match status" value="1"/>
</dbReference>
<proteinExistence type="inferred from homology"/>
<feature type="domain" description="Helicase C-terminal" evidence="7">
    <location>
        <begin position="221"/>
        <end position="365"/>
    </location>
</feature>
<keyword evidence="4" id="KW-0067">ATP-binding</keyword>
<dbReference type="CDD" id="cd18787">
    <property type="entry name" value="SF2_C_DEAD"/>
    <property type="match status" value="1"/>
</dbReference>
<dbReference type="InterPro" id="IPR012677">
    <property type="entry name" value="Nucleotide-bd_a/b_plait_sf"/>
</dbReference>
<feature type="domain" description="Helicase ATP-binding" evidence="6">
    <location>
        <begin position="28"/>
        <end position="197"/>
    </location>
</feature>
<dbReference type="InterPro" id="IPR005580">
    <property type="entry name" value="DbpA/CsdA_RNA-bd_dom"/>
</dbReference>
<evidence type="ECO:0000259" key="7">
    <source>
        <dbReference type="PROSITE" id="PS51194"/>
    </source>
</evidence>
<dbReference type="InterPro" id="IPR044742">
    <property type="entry name" value="DEAD/DEAH_RhlB"/>
</dbReference>
<sequence>MESNKNTTKHILERLQISALNDMQQAMTSAAQKNGNMVLLSPTGSGKTIAFLLALLQELKEDPALGVQALVLAPSRELALQITQVFKDMQTGFKVNCCYGGHSIKTELNSLQVPPTLLIGTPGRIADHLRRESFTTEGIQHLILDEFDKSLELGFAKEMSFIIEELPNLKRRHLTSATSAVEVPEFVGLVQPTTLNFLSEKKSDALSTKALVTNSANRESDFLKLINYVGSEPTLVFCNQRATVERVSNMLFKSGIEHDIFHGGLEQKDRELALIKFKNGSHNILVTTDLAARGLDIPTIQHIIHYQLPHTESEFIHRNGRTARMEATGTAYLILEQDKPWREYIDETIEYIELPETVPPLQKPTWKTLYISAGKKDKVNKFDIVGTLFKKGGLQKEDLGLVVVKEYVSYAAVHQDKVNQVIKNISKKRIKKKQVLVELAR</sequence>